<dbReference type="Pfam" id="PF01171">
    <property type="entry name" value="ATP_bind_3"/>
    <property type="match status" value="1"/>
</dbReference>
<dbReference type="InterPro" id="IPR014729">
    <property type="entry name" value="Rossmann-like_a/b/a_fold"/>
</dbReference>
<comment type="similarity">
    <text evidence="8">Belongs to the tRNA(Ile)-lysidine synthase family.</text>
</comment>
<evidence type="ECO:0000259" key="9">
    <source>
        <dbReference type="SMART" id="SM00977"/>
    </source>
</evidence>
<evidence type="ECO:0000256" key="3">
    <source>
        <dbReference type="ARBA" id="ARBA00022598"/>
    </source>
</evidence>
<dbReference type="Gene3D" id="3.40.50.620">
    <property type="entry name" value="HUPs"/>
    <property type="match status" value="1"/>
</dbReference>
<evidence type="ECO:0000256" key="6">
    <source>
        <dbReference type="ARBA" id="ARBA00022840"/>
    </source>
</evidence>
<keyword evidence="11" id="KW-1185">Reference proteome</keyword>
<dbReference type="NCBIfam" id="TIGR02432">
    <property type="entry name" value="lysidine_TilS_N"/>
    <property type="match status" value="1"/>
</dbReference>
<feature type="binding site" evidence="8">
    <location>
        <begin position="20"/>
        <end position="25"/>
    </location>
    <ligand>
        <name>ATP</name>
        <dbReference type="ChEBI" id="CHEBI:30616"/>
    </ligand>
</feature>
<dbReference type="GO" id="GO:0005737">
    <property type="term" value="C:cytoplasm"/>
    <property type="evidence" value="ECO:0007669"/>
    <property type="project" value="UniProtKB-SubCell"/>
</dbReference>
<dbReference type="GO" id="GO:0032267">
    <property type="term" value="F:tRNA(Ile)-lysidine synthase activity"/>
    <property type="evidence" value="ECO:0007669"/>
    <property type="project" value="UniProtKB-EC"/>
</dbReference>
<evidence type="ECO:0000256" key="8">
    <source>
        <dbReference type="HAMAP-Rule" id="MF_01161"/>
    </source>
</evidence>
<protein>
    <recommendedName>
        <fullName evidence="8">tRNA(Ile)-lysidine synthase</fullName>
        <ecNumber evidence="8">6.3.4.19</ecNumber>
    </recommendedName>
    <alternativeName>
        <fullName evidence="8">tRNA(Ile)-2-lysyl-cytidine synthase</fullName>
    </alternativeName>
    <alternativeName>
        <fullName evidence="8">tRNA(Ile)-lysidine synthetase</fullName>
    </alternativeName>
</protein>
<evidence type="ECO:0000313" key="10">
    <source>
        <dbReference type="EMBL" id="KGE86341.1"/>
    </source>
</evidence>
<evidence type="ECO:0000256" key="2">
    <source>
        <dbReference type="ARBA" id="ARBA00022490"/>
    </source>
</evidence>
<evidence type="ECO:0000256" key="4">
    <source>
        <dbReference type="ARBA" id="ARBA00022694"/>
    </source>
</evidence>
<dbReference type="EMBL" id="JPOS01000079">
    <property type="protein sequence ID" value="KGE86341.1"/>
    <property type="molecule type" value="Genomic_DNA"/>
</dbReference>
<name>A0A098S2T7_9BACT</name>
<keyword evidence="3 8" id="KW-0436">Ligase</keyword>
<accession>A0A098S2T7</accession>
<evidence type="ECO:0000313" key="11">
    <source>
        <dbReference type="Proteomes" id="UP000029736"/>
    </source>
</evidence>
<dbReference type="InterPro" id="IPR012796">
    <property type="entry name" value="Lysidine-tRNA-synth_C"/>
</dbReference>
<feature type="domain" description="Lysidine-tRNA(Ile) synthetase C-terminal" evidence="9">
    <location>
        <begin position="361"/>
        <end position="435"/>
    </location>
</feature>
<evidence type="ECO:0000256" key="1">
    <source>
        <dbReference type="ARBA" id="ARBA00004496"/>
    </source>
</evidence>
<dbReference type="STRING" id="1524460.IX84_21300"/>
<dbReference type="SUPFAM" id="SSF56037">
    <property type="entry name" value="PheT/TilS domain"/>
    <property type="match status" value="1"/>
</dbReference>
<sequence>MADACGVDHPKQQHFLLAVSGGKDSVVMAHLFAQTGLSFGIGHCNFQLRGKAADEDAAFVEDLARQLNCPFHQTAFDTLAVAEQLSVSVQMAARELRYEWLENIREASGYDYVATAHHLTDAAETQIFHLVRGTGLRGLLGIPPRNGWVVRPLLFASQQELSDYQEANDLPYREDSSNTETKYTRNFIRHRVLPAFRELNPRLEQSLGENMQRFRESLFLMEQMLNRIEEAAKTQDGDRILYQLDTLKAFAPALPTVLFELLSPFGLNTTQANDLASGIHEGQPGKVFLTPTHEIALAAEVLEVVAKGETVQQSLVIEREAEQLRFPGGYLYFQLLEKVPEHFSEDPKVAYFDFETLAFPLMLRKWRAGDQFQPFGMGGKHQKVQDYFSNHKFTRAEKAAAWMLADDSGTLLWVVGHRSNHANRVRPSTKQCLKVSVLPD</sequence>
<dbReference type="GO" id="GO:0006400">
    <property type="term" value="P:tRNA modification"/>
    <property type="evidence" value="ECO:0007669"/>
    <property type="project" value="UniProtKB-UniRule"/>
</dbReference>
<evidence type="ECO:0000256" key="7">
    <source>
        <dbReference type="ARBA" id="ARBA00048539"/>
    </source>
</evidence>
<comment type="subcellular location">
    <subcellularLocation>
        <location evidence="1 8">Cytoplasm</location>
    </subcellularLocation>
</comment>
<keyword evidence="4 8" id="KW-0819">tRNA processing</keyword>
<dbReference type="InterPro" id="IPR012094">
    <property type="entry name" value="tRNA_Ile_lys_synt"/>
</dbReference>
<comment type="domain">
    <text evidence="8">The N-terminal region contains the highly conserved SGGXDS motif, predicted to be a P-loop motif involved in ATP binding.</text>
</comment>
<dbReference type="GO" id="GO:0005524">
    <property type="term" value="F:ATP binding"/>
    <property type="evidence" value="ECO:0007669"/>
    <property type="project" value="UniProtKB-UniRule"/>
</dbReference>
<comment type="function">
    <text evidence="8">Ligates lysine onto the cytidine present at position 34 of the AUA codon-specific tRNA(Ile) that contains the anticodon CAU, in an ATP-dependent manner. Cytidine is converted to lysidine, thus changing the amino acid specificity of the tRNA from methionine to isoleucine.</text>
</comment>
<keyword evidence="5 8" id="KW-0547">Nucleotide-binding</keyword>
<keyword evidence="6 8" id="KW-0067">ATP-binding</keyword>
<dbReference type="SMART" id="SM00977">
    <property type="entry name" value="TilS_C"/>
    <property type="match status" value="1"/>
</dbReference>
<evidence type="ECO:0000256" key="5">
    <source>
        <dbReference type="ARBA" id="ARBA00022741"/>
    </source>
</evidence>
<organism evidence="10 11">
    <name type="scientific">Phaeodactylibacter xiamenensis</name>
    <dbReference type="NCBI Taxonomy" id="1524460"/>
    <lineage>
        <taxon>Bacteria</taxon>
        <taxon>Pseudomonadati</taxon>
        <taxon>Bacteroidota</taxon>
        <taxon>Saprospiria</taxon>
        <taxon>Saprospirales</taxon>
        <taxon>Haliscomenobacteraceae</taxon>
        <taxon>Phaeodactylibacter</taxon>
    </lineage>
</organism>
<dbReference type="CDD" id="cd01992">
    <property type="entry name" value="TilS_N"/>
    <property type="match status" value="1"/>
</dbReference>
<dbReference type="HAMAP" id="MF_01161">
    <property type="entry name" value="tRNA_Ile_lys_synt"/>
    <property type="match status" value="1"/>
</dbReference>
<dbReference type="InterPro" id="IPR012795">
    <property type="entry name" value="tRNA_Ile_lys_synt_N"/>
</dbReference>
<gene>
    <name evidence="8" type="primary">tilS</name>
    <name evidence="10" type="ORF">IX84_21300</name>
</gene>
<comment type="caution">
    <text evidence="10">The sequence shown here is derived from an EMBL/GenBank/DDBJ whole genome shotgun (WGS) entry which is preliminary data.</text>
</comment>
<dbReference type="SUPFAM" id="SSF52402">
    <property type="entry name" value="Adenine nucleotide alpha hydrolases-like"/>
    <property type="match status" value="1"/>
</dbReference>
<dbReference type="AlphaFoldDB" id="A0A098S2T7"/>
<comment type="catalytic activity">
    <reaction evidence="7 8">
        <text>cytidine(34) in tRNA(Ile2) + L-lysine + ATP = lysidine(34) in tRNA(Ile2) + AMP + diphosphate + H(+)</text>
        <dbReference type="Rhea" id="RHEA:43744"/>
        <dbReference type="Rhea" id="RHEA-COMP:10625"/>
        <dbReference type="Rhea" id="RHEA-COMP:10670"/>
        <dbReference type="ChEBI" id="CHEBI:15378"/>
        <dbReference type="ChEBI" id="CHEBI:30616"/>
        <dbReference type="ChEBI" id="CHEBI:32551"/>
        <dbReference type="ChEBI" id="CHEBI:33019"/>
        <dbReference type="ChEBI" id="CHEBI:82748"/>
        <dbReference type="ChEBI" id="CHEBI:83665"/>
        <dbReference type="ChEBI" id="CHEBI:456215"/>
        <dbReference type="EC" id="6.3.4.19"/>
    </reaction>
</comment>
<dbReference type="InterPro" id="IPR011063">
    <property type="entry name" value="TilS/TtcA_N"/>
</dbReference>
<keyword evidence="2 8" id="KW-0963">Cytoplasm</keyword>
<dbReference type="EC" id="6.3.4.19" evidence="8"/>
<dbReference type="PANTHER" id="PTHR43033:SF1">
    <property type="entry name" value="TRNA(ILE)-LYSIDINE SYNTHASE-RELATED"/>
    <property type="match status" value="1"/>
</dbReference>
<reference evidence="10 11" key="1">
    <citation type="journal article" date="2014" name="Int. J. Syst. Evol. Microbiol.">
        <title>Phaeodactylibacter xiamenensis gen. nov., sp. nov., a member of the family Saprospiraceae isolated from the marine alga Phaeodactylum tricornutum.</title>
        <authorList>
            <person name="Chen Z.Jr."/>
            <person name="Lei X."/>
            <person name="Lai Q."/>
            <person name="Li Y."/>
            <person name="Zhang B."/>
            <person name="Zhang J."/>
            <person name="Zhang H."/>
            <person name="Yang L."/>
            <person name="Zheng W."/>
            <person name="Tian Y."/>
            <person name="Yu Z."/>
            <person name="Xu H.Jr."/>
            <person name="Zheng T."/>
        </authorList>
    </citation>
    <scope>NUCLEOTIDE SEQUENCE [LARGE SCALE GENOMIC DNA]</scope>
    <source>
        <strain evidence="10 11">KD52</strain>
    </source>
</reference>
<dbReference type="PANTHER" id="PTHR43033">
    <property type="entry name" value="TRNA(ILE)-LYSIDINE SYNTHASE-RELATED"/>
    <property type="match status" value="1"/>
</dbReference>
<dbReference type="Proteomes" id="UP000029736">
    <property type="component" value="Unassembled WGS sequence"/>
</dbReference>
<proteinExistence type="inferred from homology"/>